<name>A0AAV2TQD5_CALDB</name>
<keyword evidence="6" id="KW-1015">Disulfide bond</keyword>
<dbReference type="InterPro" id="IPR050645">
    <property type="entry name" value="Histidine_acid_phosphatase"/>
</dbReference>
<evidence type="ECO:0000256" key="8">
    <source>
        <dbReference type="SAM" id="SignalP"/>
    </source>
</evidence>
<comment type="caution">
    <text evidence="9">The sequence shown here is derived from an EMBL/GenBank/DDBJ whole genome shotgun (WGS) entry which is preliminary data.</text>
</comment>
<evidence type="ECO:0000256" key="7">
    <source>
        <dbReference type="ARBA" id="ARBA00023180"/>
    </source>
</evidence>
<dbReference type="GO" id="GO:0003993">
    <property type="term" value="F:acid phosphatase activity"/>
    <property type="evidence" value="ECO:0007669"/>
    <property type="project" value="UniProtKB-EC"/>
</dbReference>
<dbReference type="InterPro" id="IPR029033">
    <property type="entry name" value="His_PPase_superfam"/>
</dbReference>
<feature type="signal peptide" evidence="8">
    <location>
        <begin position="1"/>
        <end position="23"/>
    </location>
</feature>
<reference evidence="9" key="1">
    <citation type="submission" date="2024-06" db="EMBL/GenBank/DDBJ databases">
        <authorList>
            <person name="Liu X."/>
            <person name="Lenzi L."/>
            <person name="Haldenby T S."/>
            <person name="Uol C."/>
        </authorList>
    </citation>
    <scope>NUCLEOTIDE SEQUENCE</scope>
</reference>
<sequence length="467" mass="53479">MAQIRSLWMLALLFPNLITLAFTVSLLDPDGTQIFVFTISRHGDRSPVHELPDDPCRDFWANGYGQLTKLGAEQHAALGEFFRHSYPGFFPSKYHKDDVLFRSSGMERTIMSANSFIRGFYKHQLAERDYIPPPVYSIPVINDHLLKMSGNCPEYTKRLDNLMASKVTVDAVRHYSATIDLLRKNIPSAFPPDPNPSQLLRSAWAICDTVVIWVNRNVPGRPPWATDKLSNQCMEVLSDKQYSRFALRSVTRLRGGPLAAHLLRLLRVRANVELGQKKSDEGFQSSLLPLVLPDDWSEEMTKRRRLVAYFAHDSTMAALMNHLDIHNHLLPPLASCLMVELHHVPEPRLPDDEFFVRFRYRNVTDYLDSRTYTLWPPACGSQNIAFKSNYLCSLTRLENSLIGTYASDVKSECLGRWSSFKLLNETEGCHYQELMLLVLVQFVVMLYLLGRLNGRPFSLWSSVNLLR</sequence>
<evidence type="ECO:0000256" key="5">
    <source>
        <dbReference type="ARBA" id="ARBA00022801"/>
    </source>
</evidence>
<evidence type="ECO:0000256" key="6">
    <source>
        <dbReference type="ARBA" id="ARBA00023157"/>
    </source>
</evidence>
<dbReference type="PANTHER" id="PTHR11567">
    <property type="entry name" value="ACID PHOSPHATASE-RELATED"/>
    <property type="match status" value="1"/>
</dbReference>
<evidence type="ECO:0000256" key="3">
    <source>
        <dbReference type="ARBA" id="ARBA00012646"/>
    </source>
</evidence>
<accession>A0AAV2TQD5</accession>
<organism evidence="9 10">
    <name type="scientific">Calicophoron daubneyi</name>
    <name type="common">Rumen fluke</name>
    <name type="synonym">Paramphistomum daubneyi</name>
    <dbReference type="NCBI Taxonomy" id="300641"/>
    <lineage>
        <taxon>Eukaryota</taxon>
        <taxon>Metazoa</taxon>
        <taxon>Spiralia</taxon>
        <taxon>Lophotrochozoa</taxon>
        <taxon>Platyhelminthes</taxon>
        <taxon>Trematoda</taxon>
        <taxon>Digenea</taxon>
        <taxon>Plagiorchiida</taxon>
        <taxon>Pronocephalata</taxon>
        <taxon>Paramphistomoidea</taxon>
        <taxon>Paramphistomidae</taxon>
        <taxon>Calicophoron</taxon>
    </lineage>
</organism>
<dbReference type="Pfam" id="PF00328">
    <property type="entry name" value="His_Phos_2"/>
    <property type="match status" value="1"/>
</dbReference>
<gene>
    <name evidence="9" type="ORF">CDAUBV1_LOCUS14133</name>
</gene>
<protein>
    <recommendedName>
        <fullName evidence="3">acid phosphatase</fullName>
        <ecNumber evidence="3">3.1.3.2</ecNumber>
    </recommendedName>
</protein>
<evidence type="ECO:0000256" key="4">
    <source>
        <dbReference type="ARBA" id="ARBA00022729"/>
    </source>
</evidence>
<dbReference type="AlphaFoldDB" id="A0AAV2TQD5"/>
<dbReference type="PANTHER" id="PTHR11567:SF211">
    <property type="entry name" value="PROSTATIC ACID PHOSPHATASE"/>
    <property type="match status" value="1"/>
</dbReference>
<evidence type="ECO:0000256" key="2">
    <source>
        <dbReference type="ARBA" id="ARBA00005375"/>
    </source>
</evidence>
<evidence type="ECO:0000313" key="9">
    <source>
        <dbReference type="EMBL" id="CAL5139086.1"/>
    </source>
</evidence>
<dbReference type="CDD" id="cd07061">
    <property type="entry name" value="HP_HAP_like"/>
    <property type="match status" value="1"/>
</dbReference>
<dbReference type="Proteomes" id="UP001497525">
    <property type="component" value="Unassembled WGS sequence"/>
</dbReference>
<feature type="chain" id="PRO_5044022180" description="acid phosphatase" evidence="8">
    <location>
        <begin position="24"/>
        <end position="467"/>
    </location>
</feature>
<evidence type="ECO:0000256" key="1">
    <source>
        <dbReference type="ARBA" id="ARBA00000032"/>
    </source>
</evidence>
<dbReference type="Gene3D" id="3.40.50.1240">
    <property type="entry name" value="Phosphoglycerate mutase-like"/>
    <property type="match status" value="1"/>
</dbReference>
<dbReference type="EC" id="3.1.3.2" evidence="3"/>
<dbReference type="InterPro" id="IPR000560">
    <property type="entry name" value="His_Pase_clade-2"/>
</dbReference>
<keyword evidence="7" id="KW-0325">Glycoprotein</keyword>
<dbReference type="EMBL" id="CAXLJL010000589">
    <property type="protein sequence ID" value="CAL5139086.1"/>
    <property type="molecule type" value="Genomic_DNA"/>
</dbReference>
<proteinExistence type="inferred from homology"/>
<keyword evidence="5" id="KW-0378">Hydrolase</keyword>
<comment type="catalytic activity">
    <reaction evidence="1">
        <text>a phosphate monoester + H2O = an alcohol + phosphate</text>
        <dbReference type="Rhea" id="RHEA:15017"/>
        <dbReference type="ChEBI" id="CHEBI:15377"/>
        <dbReference type="ChEBI" id="CHEBI:30879"/>
        <dbReference type="ChEBI" id="CHEBI:43474"/>
        <dbReference type="ChEBI" id="CHEBI:67140"/>
        <dbReference type="EC" id="3.1.3.2"/>
    </reaction>
</comment>
<evidence type="ECO:0000313" key="10">
    <source>
        <dbReference type="Proteomes" id="UP001497525"/>
    </source>
</evidence>
<dbReference type="SUPFAM" id="SSF53254">
    <property type="entry name" value="Phosphoglycerate mutase-like"/>
    <property type="match status" value="1"/>
</dbReference>
<comment type="similarity">
    <text evidence="2">Belongs to the histidine acid phosphatase family.</text>
</comment>
<keyword evidence="4 8" id="KW-0732">Signal</keyword>